<dbReference type="EMBL" id="JAUIRO010000005">
    <property type="protein sequence ID" value="KAK0712725.1"/>
    <property type="molecule type" value="Genomic_DNA"/>
</dbReference>
<evidence type="ECO:0000313" key="2">
    <source>
        <dbReference type="EMBL" id="KAK0712725.1"/>
    </source>
</evidence>
<sequence>MRHTRNGTGPPSGHETALRKATWPWGALLRVLGVLATVAIVRFLHRGYQVRTKMRRLQAQGIPTLPHSLLSGHIPLLLRFRSLHPADAHFNTLTTWLATNCTHWLPKCPNGPRPALYLDFWPIFPDPMLLVFDHALASQFTQAHAVPAGRGEWLW</sequence>
<protein>
    <submittedName>
        <fullName evidence="2">Uncharacterized protein</fullName>
    </submittedName>
</protein>
<dbReference type="GeneID" id="85328871"/>
<feature type="transmembrane region" description="Helical" evidence="1">
    <location>
        <begin position="27"/>
        <end position="45"/>
    </location>
</feature>
<reference evidence="2" key="1">
    <citation type="submission" date="2023-06" db="EMBL/GenBank/DDBJ databases">
        <title>Genome-scale phylogeny and comparative genomics of the fungal order Sordariales.</title>
        <authorList>
            <consortium name="Lawrence Berkeley National Laboratory"/>
            <person name="Hensen N."/>
            <person name="Bonometti L."/>
            <person name="Westerberg I."/>
            <person name="Brannstrom I.O."/>
            <person name="Guillou S."/>
            <person name="Cros-Aarteil S."/>
            <person name="Calhoun S."/>
            <person name="Haridas S."/>
            <person name="Kuo A."/>
            <person name="Mondo S."/>
            <person name="Pangilinan J."/>
            <person name="Riley R."/>
            <person name="LaButti K."/>
            <person name="Andreopoulos B."/>
            <person name="Lipzen A."/>
            <person name="Chen C."/>
            <person name="Yanf M."/>
            <person name="Daum C."/>
            <person name="Ng V."/>
            <person name="Clum A."/>
            <person name="Steindorff A."/>
            <person name="Ohm R."/>
            <person name="Martin F."/>
            <person name="Silar P."/>
            <person name="Natvig D."/>
            <person name="Lalanne C."/>
            <person name="Gautier V."/>
            <person name="Ament-velasquez S.L."/>
            <person name="Kruys A."/>
            <person name="Hutchinson M.I."/>
            <person name="Powell A.J."/>
            <person name="Barry K."/>
            <person name="Miller A.N."/>
            <person name="Grigoriev I.V."/>
            <person name="Debuchy R."/>
            <person name="Gladieux P."/>
            <person name="Thoren M.H."/>
            <person name="Johannesson H."/>
        </authorList>
    </citation>
    <scope>NUCLEOTIDE SEQUENCE</scope>
    <source>
        <strain evidence="2">SMH2392-1A</strain>
    </source>
</reference>
<proteinExistence type="predicted"/>
<dbReference type="AlphaFoldDB" id="A0AA40AB85"/>
<accession>A0AA40AB85</accession>
<keyword evidence="1" id="KW-0812">Transmembrane</keyword>
<organism evidence="2 3">
    <name type="scientific">Lasiosphaeria miniovina</name>
    <dbReference type="NCBI Taxonomy" id="1954250"/>
    <lineage>
        <taxon>Eukaryota</taxon>
        <taxon>Fungi</taxon>
        <taxon>Dikarya</taxon>
        <taxon>Ascomycota</taxon>
        <taxon>Pezizomycotina</taxon>
        <taxon>Sordariomycetes</taxon>
        <taxon>Sordariomycetidae</taxon>
        <taxon>Sordariales</taxon>
        <taxon>Lasiosphaeriaceae</taxon>
        <taxon>Lasiosphaeria</taxon>
    </lineage>
</organism>
<evidence type="ECO:0000313" key="3">
    <source>
        <dbReference type="Proteomes" id="UP001172101"/>
    </source>
</evidence>
<comment type="caution">
    <text evidence="2">The sequence shown here is derived from an EMBL/GenBank/DDBJ whole genome shotgun (WGS) entry which is preliminary data.</text>
</comment>
<keyword evidence="1" id="KW-1133">Transmembrane helix</keyword>
<gene>
    <name evidence="2" type="ORF">B0T26DRAFT_752926</name>
</gene>
<keyword evidence="3" id="KW-1185">Reference proteome</keyword>
<evidence type="ECO:0000256" key="1">
    <source>
        <dbReference type="SAM" id="Phobius"/>
    </source>
</evidence>
<name>A0AA40AB85_9PEZI</name>
<dbReference type="Proteomes" id="UP001172101">
    <property type="component" value="Unassembled WGS sequence"/>
</dbReference>
<dbReference type="RefSeq" id="XP_060294048.1">
    <property type="nucleotide sequence ID" value="XM_060445601.1"/>
</dbReference>
<keyword evidence="1" id="KW-0472">Membrane</keyword>